<keyword evidence="2" id="KW-1185">Reference proteome</keyword>
<dbReference type="OrthoDB" id="2943096at2"/>
<dbReference type="AlphaFoldDB" id="A0A150F9J7"/>
<dbReference type="EMBL" id="LSBA01000006">
    <property type="protein sequence ID" value="KXZ21787.1"/>
    <property type="molecule type" value="Genomic_DNA"/>
</dbReference>
<proteinExistence type="predicted"/>
<accession>A0A150F9J7</accession>
<evidence type="ECO:0000313" key="1">
    <source>
        <dbReference type="EMBL" id="KXZ21787.1"/>
    </source>
</evidence>
<dbReference type="STRING" id="1793963.AXI58_12660"/>
<protein>
    <submittedName>
        <fullName evidence="1">Uncharacterized protein</fullName>
    </submittedName>
</protein>
<reference evidence="2" key="1">
    <citation type="submission" date="2016-02" db="EMBL/GenBank/DDBJ databases">
        <authorList>
            <person name="Dunlap C."/>
        </authorList>
    </citation>
    <scope>NUCLEOTIDE SEQUENCE [LARGE SCALE GENOMIC DNA]</scope>
    <source>
        <strain evidence="2">NRRL B-41092</strain>
    </source>
</reference>
<sequence>MKTMQRACEELGENLRKFGTCLPKPKSIINKECCLKPSEKSQKLSKRDLEDLMGVNRPTYKRGRGGAFRQK</sequence>
<dbReference type="RefSeq" id="WP_061521147.1">
    <property type="nucleotide sequence ID" value="NZ_JARLZY010000005.1"/>
</dbReference>
<comment type="caution">
    <text evidence="1">The sequence shown here is derived from an EMBL/GenBank/DDBJ whole genome shotgun (WGS) entry which is preliminary data.</text>
</comment>
<name>A0A150F9J7_9BACI</name>
<dbReference type="Proteomes" id="UP000075430">
    <property type="component" value="Unassembled WGS sequence"/>
</dbReference>
<evidence type="ECO:0000313" key="2">
    <source>
        <dbReference type="Proteomes" id="UP000075430"/>
    </source>
</evidence>
<organism evidence="1 2">
    <name type="scientific">Bacillus nakamurai</name>
    <dbReference type="NCBI Taxonomy" id="1793963"/>
    <lineage>
        <taxon>Bacteria</taxon>
        <taxon>Bacillati</taxon>
        <taxon>Bacillota</taxon>
        <taxon>Bacilli</taxon>
        <taxon>Bacillales</taxon>
        <taxon>Bacillaceae</taxon>
        <taxon>Bacillus</taxon>
    </lineage>
</organism>
<gene>
    <name evidence="1" type="ORF">AXI58_12660</name>
</gene>